<feature type="domain" description="Calcineurin-like phosphoesterase" evidence="1">
    <location>
        <begin position="26"/>
        <end position="205"/>
    </location>
</feature>
<reference evidence="2 3" key="1">
    <citation type="journal article" date="2014" name="Proc. Natl. Acad. Sci. U.S.A.">
        <title>Functional type 2 photosynthetic reaction centers found in the rare bacterial phylum Gemmatimonadetes.</title>
        <authorList>
            <person name="Zeng Y."/>
            <person name="Feng F."/>
            <person name="Medova H."/>
            <person name="Dean J."/>
            <person name="Koblizek M."/>
        </authorList>
    </citation>
    <scope>NUCLEOTIDE SEQUENCE [LARGE SCALE GENOMIC DNA]</scope>
    <source>
        <strain evidence="2 3">AP64</strain>
    </source>
</reference>
<organism evidence="2 3">
    <name type="scientific">Gemmatimonas phototrophica</name>
    <dbReference type="NCBI Taxonomy" id="1379270"/>
    <lineage>
        <taxon>Bacteria</taxon>
        <taxon>Pseudomonadati</taxon>
        <taxon>Gemmatimonadota</taxon>
        <taxon>Gemmatimonadia</taxon>
        <taxon>Gemmatimonadales</taxon>
        <taxon>Gemmatimonadaceae</taxon>
        <taxon>Gemmatimonas</taxon>
    </lineage>
</organism>
<dbReference type="PANTHER" id="PTHR43143:SF1">
    <property type="entry name" value="SERINE_THREONINE-PROTEIN PHOSPHATASE CPPED1"/>
    <property type="match status" value="1"/>
</dbReference>
<accession>A0A143BKY8</accession>
<evidence type="ECO:0000313" key="3">
    <source>
        <dbReference type="Proteomes" id="UP000076404"/>
    </source>
</evidence>
<dbReference type="InterPro" id="IPR029052">
    <property type="entry name" value="Metallo-depent_PP-like"/>
</dbReference>
<dbReference type="eggNOG" id="COG1409">
    <property type="taxonomic scope" value="Bacteria"/>
</dbReference>
<dbReference type="InterPro" id="IPR051918">
    <property type="entry name" value="STPP_CPPED1"/>
</dbReference>
<proteinExistence type="predicted"/>
<evidence type="ECO:0000259" key="1">
    <source>
        <dbReference type="Pfam" id="PF00149"/>
    </source>
</evidence>
<dbReference type="Proteomes" id="UP000076404">
    <property type="component" value="Chromosome"/>
</dbReference>
<dbReference type="STRING" id="1379270.GEMMAAP_10935"/>
<dbReference type="Pfam" id="PF00149">
    <property type="entry name" value="Metallophos"/>
    <property type="match status" value="1"/>
</dbReference>
<keyword evidence="3" id="KW-1185">Reference proteome</keyword>
<dbReference type="AlphaFoldDB" id="A0A143BKY8"/>
<name>A0A143BKY8_9BACT</name>
<dbReference type="KEGG" id="gph:GEMMAAP_10935"/>
<dbReference type="Gene3D" id="3.60.21.10">
    <property type="match status" value="1"/>
</dbReference>
<reference evidence="2 3" key="2">
    <citation type="journal article" date="2016" name="Environ. Microbiol. Rep.">
        <title>Metagenomic evidence for the presence of phototrophic Gemmatimonadetes bacteria in diverse environments.</title>
        <authorList>
            <person name="Zeng Y."/>
            <person name="Baumbach J."/>
            <person name="Barbosa E.G."/>
            <person name="Azevedo V."/>
            <person name="Zhang C."/>
            <person name="Koblizek M."/>
        </authorList>
    </citation>
    <scope>NUCLEOTIDE SEQUENCE [LARGE SCALE GENOMIC DNA]</scope>
    <source>
        <strain evidence="2 3">AP64</strain>
    </source>
</reference>
<evidence type="ECO:0000313" key="2">
    <source>
        <dbReference type="EMBL" id="AMW05192.1"/>
    </source>
</evidence>
<dbReference type="EMBL" id="CP011454">
    <property type="protein sequence ID" value="AMW05192.1"/>
    <property type="molecule type" value="Genomic_DNA"/>
</dbReference>
<dbReference type="PANTHER" id="PTHR43143">
    <property type="entry name" value="METALLOPHOSPHOESTERASE, CALCINEURIN SUPERFAMILY"/>
    <property type="match status" value="1"/>
</dbReference>
<dbReference type="InterPro" id="IPR004843">
    <property type="entry name" value="Calcineurin-like_PHP"/>
</dbReference>
<protein>
    <recommendedName>
        <fullName evidence="1">Calcineurin-like phosphoesterase domain-containing protein</fullName>
    </recommendedName>
</protein>
<gene>
    <name evidence="2" type="ORF">GEMMAAP_10935</name>
</gene>
<sequence length="316" mass="35390">MAEQQEHSIVVDAMLRAIREREGTPDAIRFVLQSGDAVVDGREASQWNVSFIGLINRVTTIGGVPYFLAPGNHDVTTAAALSSPGRQEGLQNYLRAMGQLIPPDNATRRLSGYPTYAFGYGNTFVLAFDSNIASDSTQYAWVKSQLAQLDRTRYPHVVVFFHHPPLSSGPHGGPIVERPTEQVRQFYLPLFRQYRVGLLLTGHEHLFEHWIERYRDASGQWQRMDQIVSGGGGAPIYTYAGQPDLGRYRSTSGGRGVKIKQLVRPGTRQRDNPYHFLVITVDGAEMSVEYVGVDWGTKHQPYKRPRISLIDPVPAR</sequence>
<dbReference type="SUPFAM" id="SSF56300">
    <property type="entry name" value="Metallo-dependent phosphatases"/>
    <property type="match status" value="1"/>
</dbReference>
<dbReference type="GO" id="GO:0016787">
    <property type="term" value="F:hydrolase activity"/>
    <property type="evidence" value="ECO:0007669"/>
    <property type="project" value="InterPro"/>
</dbReference>